<reference evidence="1 2" key="1">
    <citation type="submission" date="2016-01" db="EMBL/GenBank/DDBJ databases">
        <title>The new phylogeny of the genus Mycobacterium.</title>
        <authorList>
            <person name="Tarcisio F."/>
            <person name="Conor M."/>
            <person name="Antonella G."/>
            <person name="Elisabetta G."/>
            <person name="Giulia F.S."/>
            <person name="Sara T."/>
            <person name="Anna F."/>
            <person name="Clotilde B."/>
            <person name="Roberto B."/>
            <person name="Veronica D.S."/>
            <person name="Fabio R."/>
            <person name="Monica P."/>
            <person name="Olivier J."/>
            <person name="Enrico T."/>
            <person name="Nicola S."/>
        </authorList>
    </citation>
    <scope>NUCLEOTIDE SEQUENCE [LARGE SCALE GENOMIC DNA]</scope>
    <source>
        <strain evidence="1 2">DSM 44277</strain>
    </source>
</reference>
<dbReference type="RefSeq" id="WP_085183106.1">
    <property type="nucleotide sequence ID" value="NZ_JACKSV010000047.1"/>
</dbReference>
<proteinExistence type="predicted"/>
<sequence>MSNDWRRYPYRLVPGDRRLDFPAAEGEHPDQESDTWFIAGQLDAVQTGRSLAFLTIFNKNRPGGSLVADFYTLALFDLDTGDYGTYTDYDMPPANMEPGAVQKLSMASGYLDLSYRSGAGTASWTTCRDADGELLPYTYRLSLVGRDQGGQPMRLDLTVTPTRAPTPVGASTYNGKIACFGQPDTYSYFQTGMAMTGTLRWGATVEQVAGSGGHIDRQWFPSYAGGGGSGGDPRARSHEWRTISFDNGVDVSIWRQFDRTNRNELQPFTGMTASYPDPSQPPQCAEDVEVTVSSYVRWPEAVRPLVRPVASARYMPDRHRITCATMQLDIIGEPLVAAPAHGLPIEYMEGPYRYQGTLWGRPVTGFAFNERSLALYRDWELAEVLATTVANAGRVSPELRAAADRLPPLVAAGRRGEAAELLSALAPLENDLLATLLDDLIAALSAGSSAGR</sequence>
<evidence type="ECO:0000313" key="1">
    <source>
        <dbReference type="EMBL" id="ORU95843.1"/>
    </source>
</evidence>
<keyword evidence="1" id="KW-0378">Hydrolase</keyword>
<protein>
    <submittedName>
        <fullName evidence="1">Secreted hydrolase</fullName>
    </submittedName>
</protein>
<accession>A0A1X1QX01</accession>
<dbReference type="SUPFAM" id="SSF159245">
    <property type="entry name" value="AttH-like"/>
    <property type="match status" value="1"/>
</dbReference>
<dbReference type="EMBL" id="LQOK01000047">
    <property type="protein sequence ID" value="ORU95843.1"/>
    <property type="molecule type" value="Genomic_DNA"/>
</dbReference>
<comment type="caution">
    <text evidence="1">The sequence shown here is derived from an EMBL/GenBank/DDBJ whole genome shotgun (WGS) entry which is preliminary data.</text>
</comment>
<dbReference type="Gene3D" id="2.40.370.10">
    <property type="entry name" value="AttH-like domain"/>
    <property type="match status" value="1"/>
</dbReference>
<dbReference type="AlphaFoldDB" id="A0A1X1QX01"/>
<name>A0A1X1QX01_MYCBE</name>
<dbReference type="Proteomes" id="UP000193990">
    <property type="component" value="Unassembled WGS sequence"/>
</dbReference>
<dbReference type="InterPro" id="IPR023374">
    <property type="entry name" value="AttH-like_dom_sf"/>
</dbReference>
<keyword evidence="2" id="KW-1185">Reference proteome</keyword>
<organism evidence="1 2">
    <name type="scientific">Mycobacterium bohemicum</name>
    <dbReference type="NCBI Taxonomy" id="56425"/>
    <lineage>
        <taxon>Bacteria</taxon>
        <taxon>Bacillati</taxon>
        <taxon>Actinomycetota</taxon>
        <taxon>Actinomycetes</taxon>
        <taxon>Mycobacteriales</taxon>
        <taxon>Mycobacteriaceae</taxon>
        <taxon>Mycobacterium</taxon>
    </lineage>
</organism>
<dbReference type="STRING" id="56425.AWB93_22995"/>
<gene>
    <name evidence="1" type="ORF">AWB93_22995</name>
</gene>
<evidence type="ECO:0000313" key="2">
    <source>
        <dbReference type="Proteomes" id="UP000193990"/>
    </source>
</evidence>
<dbReference type="GO" id="GO:0016787">
    <property type="term" value="F:hydrolase activity"/>
    <property type="evidence" value="ECO:0007669"/>
    <property type="project" value="UniProtKB-KW"/>
</dbReference>